<evidence type="ECO:0000313" key="2">
    <source>
        <dbReference type="Proteomes" id="UP000748752"/>
    </source>
</evidence>
<dbReference type="EMBL" id="NRRV01000278">
    <property type="protein sequence ID" value="MBK1634096.1"/>
    <property type="molecule type" value="Genomic_DNA"/>
</dbReference>
<keyword evidence="2" id="KW-1185">Reference proteome</keyword>
<gene>
    <name evidence="1" type="ORF">CKO31_25955</name>
</gene>
<proteinExistence type="predicted"/>
<dbReference type="Proteomes" id="UP000748752">
    <property type="component" value="Unassembled WGS sequence"/>
</dbReference>
<protein>
    <submittedName>
        <fullName evidence="1">Uncharacterized protein</fullName>
    </submittedName>
</protein>
<organism evidence="1 2">
    <name type="scientific">Thiohalocapsa halophila</name>
    <dbReference type="NCBI Taxonomy" id="69359"/>
    <lineage>
        <taxon>Bacteria</taxon>
        <taxon>Pseudomonadati</taxon>
        <taxon>Pseudomonadota</taxon>
        <taxon>Gammaproteobacteria</taxon>
        <taxon>Chromatiales</taxon>
        <taxon>Chromatiaceae</taxon>
        <taxon>Thiohalocapsa</taxon>
    </lineage>
</organism>
<comment type="caution">
    <text evidence="1">The sequence shown here is derived from an EMBL/GenBank/DDBJ whole genome shotgun (WGS) entry which is preliminary data.</text>
</comment>
<accession>A0ABS1CQ87</accession>
<sequence>MDLVGDHKDVMAATDVSYPLQFMLLPDPANRIVGIAEYQQPGPGIGRFLFKVIEVHAVGGSVPK</sequence>
<name>A0ABS1CQ87_9GAMM</name>
<evidence type="ECO:0000313" key="1">
    <source>
        <dbReference type="EMBL" id="MBK1634096.1"/>
    </source>
</evidence>
<reference evidence="1 2" key="1">
    <citation type="journal article" date="2020" name="Microorganisms">
        <title>Osmotic Adaptation and Compatible Solute Biosynthesis of Phototrophic Bacteria as Revealed from Genome Analyses.</title>
        <authorList>
            <person name="Imhoff J.F."/>
            <person name="Rahn T."/>
            <person name="Kunzel S."/>
            <person name="Keller A."/>
            <person name="Neulinger S.C."/>
        </authorList>
    </citation>
    <scope>NUCLEOTIDE SEQUENCE [LARGE SCALE GENOMIC DNA]</scope>
    <source>
        <strain evidence="1 2">DSM 6210</strain>
    </source>
</reference>